<keyword evidence="9 12" id="KW-1133">Transmembrane helix</keyword>
<evidence type="ECO:0000259" key="13">
    <source>
        <dbReference type="PROSITE" id="PS50011"/>
    </source>
</evidence>
<dbReference type="Pfam" id="PF13855">
    <property type="entry name" value="LRR_8"/>
    <property type="match status" value="1"/>
</dbReference>
<dbReference type="Gene3D" id="3.80.10.10">
    <property type="entry name" value="Ribonuclease Inhibitor"/>
    <property type="match status" value="1"/>
</dbReference>
<keyword evidence="2" id="KW-0433">Leucine-rich repeat</keyword>
<keyword evidence="3" id="KW-0808">Transferase</keyword>
<evidence type="ECO:0000256" key="6">
    <source>
        <dbReference type="ARBA" id="ARBA00022741"/>
    </source>
</evidence>
<dbReference type="InterPro" id="IPR051809">
    <property type="entry name" value="Plant_receptor-like_S/T_kinase"/>
</dbReference>
<dbReference type="PANTHER" id="PTHR27008:SF602">
    <property type="entry name" value="LRR RECEPTOR-LIKE SERINE_THREONINE-PROTEIN KINASE EFR"/>
    <property type="match status" value="1"/>
</dbReference>
<keyword evidence="7" id="KW-0418">Kinase</keyword>
<organism evidence="14 15">
    <name type="scientific">Coffea arabica</name>
    <name type="common">Arabian coffee</name>
    <dbReference type="NCBI Taxonomy" id="13443"/>
    <lineage>
        <taxon>Eukaryota</taxon>
        <taxon>Viridiplantae</taxon>
        <taxon>Streptophyta</taxon>
        <taxon>Embryophyta</taxon>
        <taxon>Tracheophyta</taxon>
        <taxon>Spermatophyta</taxon>
        <taxon>Magnoliopsida</taxon>
        <taxon>eudicotyledons</taxon>
        <taxon>Gunneridae</taxon>
        <taxon>Pentapetalae</taxon>
        <taxon>asterids</taxon>
        <taxon>lamiids</taxon>
        <taxon>Gentianales</taxon>
        <taxon>Rubiaceae</taxon>
        <taxon>Ixoroideae</taxon>
        <taxon>Gardenieae complex</taxon>
        <taxon>Bertiereae - Coffeeae clade</taxon>
        <taxon>Coffeeae</taxon>
        <taxon>Coffea</taxon>
    </lineage>
</organism>
<keyword evidence="6 11" id="KW-0547">Nucleotide-binding</keyword>
<dbReference type="InterPro" id="IPR003591">
    <property type="entry name" value="Leu-rich_rpt_typical-subtyp"/>
</dbReference>
<dbReference type="InterPro" id="IPR001611">
    <property type="entry name" value="Leu-rich_rpt"/>
</dbReference>
<feature type="transmembrane region" description="Helical" evidence="12">
    <location>
        <begin position="221"/>
        <end position="242"/>
    </location>
</feature>
<sequence length="559" mass="62523">MELEYNKIQGSPPLEFCQLFNLGYLSLTSNLLSGTLPSCIVNMTSLRYLYMGSNNLTSDLPPTLWSLEDILELNLSKNSFSSSIPSEIGNLKALIMMDLSVNDLYGDIPTAIGALQKLQTLSLNHNRLQGSIPESMKSMLELKSLDLSFNNLTGAIPKSLVVLQNLVHFNVSFNKLNGSIPHGGSFANFTELSFLSNEALCDAPWLQPCQTFEHRSRKKTLLFVLLAVGSAMFAMVMSILVIRKWRRKIVIPTNFVAEATIERVSFHELRQMTNGFHGDTLLGSGAFGSVYKGVRENGTTWAIKVFDLQLEGAFKSFDTECEVLRSVRHRNLTKVISACSSPDFKALVLEYMPNGSLEKWLYSGSQILNIMQRLDIMIDVACGLEYLHYGYSTPVVHCDLKPSNILLNQDMVGHVCDFGITKLLGDGENVIQTKTLATFGYIAPEYGLEGLVSISCDVYSFGITLMETFTKRRPKDEMFTEELSLRRWIEESLPDFVIKVMDADLLHLEDGLLKTKLACISSILQIGLCCTTSSPEERMSMKDVLRALQKIKLQFLEEL</sequence>
<keyword evidence="4 12" id="KW-0812">Transmembrane</keyword>
<proteinExistence type="predicted"/>
<dbReference type="InterPro" id="IPR008271">
    <property type="entry name" value="Ser/Thr_kinase_AS"/>
</dbReference>
<keyword evidence="5" id="KW-0677">Repeat</keyword>
<evidence type="ECO:0000313" key="14">
    <source>
        <dbReference type="Proteomes" id="UP001652660"/>
    </source>
</evidence>
<evidence type="ECO:0000256" key="1">
    <source>
        <dbReference type="ARBA" id="ARBA00004370"/>
    </source>
</evidence>
<evidence type="ECO:0000256" key="2">
    <source>
        <dbReference type="ARBA" id="ARBA00022614"/>
    </source>
</evidence>
<keyword evidence="14" id="KW-1185">Reference proteome</keyword>
<dbReference type="InterPro" id="IPR011009">
    <property type="entry name" value="Kinase-like_dom_sf"/>
</dbReference>
<evidence type="ECO:0000256" key="3">
    <source>
        <dbReference type="ARBA" id="ARBA00022679"/>
    </source>
</evidence>
<dbReference type="InterPro" id="IPR017441">
    <property type="entry name" value="Protein_kinase_ATP_BS"/>
</dbReference>
<reference evidence="15" key="1">
    <citation type="submission" date="2025-08" db="UniProtKB">
        <authorList>
            <consortium name="RefSeq"/>
        </authorList>
    </citation>
    <scope>IDENTIFICATION</scope>
    <source>
        <tissue evidence="15">Leaves</tissue>
    </source>
</reference>
<comment type="subcellular location">
    <subcellularLocation>
        <location evidence="1">Membrane</location>
    </subcellularLocation>
</comment>
<dbReference type="GeneID" id="113716348"/>
<evidence type="ECO:0000256" key="11">
    <source>
        <dbReference type="PROSITE-ProRule" id="PRU10141"/>
    </source>
</evidence>
<dbReference type="Gene3D" id="3.30.200.20">
    <property type="entry name" value="Phosphorylase Kinase, domain 1"/>
    <property type="match status" value="1"/>
</dbReference>
<dbReference type="Proteomes" id="UP001652660">
    <property type="component" value="Chromosome 11e"/>
</dbReference>
<dbReference type="PROSITE" id="PS00108">
    <property type="entry name" value="PROTEIN_KINASE_ST"/>
    <property type="match status" value="1"/>
</dbReference>
<keyword evidence="10 12" id="KW-0472">Membrane</keyword>
<evidence type="ECO:0000256" key="7">
    <source>
        <dbReference type="ARBA" id="ARBA00022777"/>
    </source>
</evidence>
<dbReference type="InterPro" id="IPR032675">
    <property type="entry name" value="LRR_dom_sf"/>
</dbReference>
<dbReference type="PANTHER" id="PTHR27008">
    <property type="entry name" value="OS04G0122200 PROTEIN"/>
    <property type="match status" value="1"/>
</dbReference>
<evidence type="ECO:0000256" key="8">
    <source>
        <dbReference type="ARBA" id="ARBA00022840"/>
    </source>
</evidence>
<feature type="domain" description="Protein kinase" evidence="13">
    <location>
        <begin position="276"/>
        <end position="556"/>
    </location>
</feature>
<dbReference type="InterPro" id="IPR000719">
    <property type="entry name" value="Prot_kinase_dom"/>
</dbReference>
<evidence type="ECO:0000256" key="12">
    <source>
        <dbReference type="SAM" id="Phobius"/>
    </source>
</evidence>
<dbReference type="SMART" id="SM00369">
    <property type="entry name" value="LRR_TYP"/>
    <property type="match status" value="4"/>
</dbReference>
<evidence type="ECO:0000256" key="10">
    <source>
        <dbReference type="ARBA" id="ARBA00023136"/>
    </source>
</evidence>
<dbReference type="Gene3D" id="1.10.510.10">
    <property type="entry name" value="Transferase(Phosphotransferase) domain 1"/>
    <property type="match status" value="1"/>
</dbReference>
<dbReference type="SMART" id="SM00220">
    <property type="entry name" value="S_TKc"/>
    <property type="match status" value="1"/>
</dbReference>
<evidence type="ECO:0000256" key="5">
    <source>
        <dbReference type="ARBA" id="ARBA00022737"/>
    </source>
</evidence>
<evidence type="ECO:0000256" key="9">
    <source>
        <dbReference type="ARBA" id="ARBA00022989"/>
    </source>
</evidence>
<name>A0ABM4WAW2_COFAR</name>
<dbReference type="SUPFAM" id="SSF52058">
    <property type="entry name" value="L domain-like"/>
    <property type="match status" value="1"/>
</dbReference>
<protein>
    <submittedName>
        <fullName evidence="15">Receptor-like serine/threonine-protein kinase At1g78530</fullName>
    </submittedName>
</protein>
<gene>
    <name evidence="15" type="primary">LOC113716348</name>
</gene>
<evidence type="ECO:0000313" key="15">
    <source>
        <dbReference type="RefSeq" id="XP_071928933.1"/>
    </source>
</evidence>
<keyword evidence="8 11" id="KW-0067">ATP-binding</keyword>
<dbReference type="Pfam" id="PF00560">
    <property type="entry name" value="LRR_1"/>
    <property type="match status" value="2"/>
</dbReference>
<dbReference type="SUPFAM" id="SSF56112">
    <property type="entry name" value="Protein kinase-like (PK-like)"/>
    <property type="match status" value="1"/>
</dbReference>
<dbReference type="PROSITE" id="PS50011">
    <property type="entry name" value="PROTEIN_KINASE_DOM"/>
    <property type="match status" value="1"/>
</dbReference>
<accession>A0ABM4WAW2</accession>
<dbReference type="RefSeq" id="XP_071928933.1">
    <property type="nucleotide sequence ID" value="XM_072072832.1"/>
</dbReference>
<evidence type="ECO:0000256" key="4">
    <source>
        <dbReference type="ARBA" id="ARBA00022692"/>
    </source>
</evidence>
<feature type="binding site" evidence="11">
    <location>
        <position position="304"/>
    </location>
    <ligand>
        <name>ATP</name>
        <dbReference type="ChEBI" id="CHEBI:30616"/>
    </ligand>
</feature>
<dbReference type="Pfam" id="PF00069">
    <property type="entry name" value="Pkinase"/>
    <property type="match status" value="1"/>
</dbReference>
<dbReference type="PROSITE" id="PS00107">
    <property type="entry name" value="PROTEIN_KINASE_ATP"/>
    <property type="match status" value="1"/>
</dbReference>